<gene>
    <name evidence="6" type="ORF">C8D82_10442</name>
</gene>
<evidence type="ECO:0000313" key="6">
    <source>
        <dbReference type="EMBL" id="PVY44899.1"/>
    </source>
</evidence>
<comment type="caution">
    <text evidence="6">The sequence shown here is derived from an EMBL/GenBank/DDBJ whole genome shotgun (WGS) entry which is preliminary data.</text>
</comment>
<evidence type="ECO:0000256" key="5">
    <source>
        <dbReference type="RuleBase" id="RU363041"/>
    </source>
</evidence>
<dbReference type="PANTHER" id="PTHR43701:SF2">
    <property type="entry name" value="MEMBRANE TRANSPORTER PROTEIN YJNA-RELATED"/>
    <property type="match status" value="1"/>
</dbReference>
<dbReference type="InterPro" id="IPR002781">
    <property type="entry name" value="TM_pro_TauE-like"/>
</dbReference>
<protein>
    <recommendedName>
        <fullName evidence="5">Probable membrane transporter protein</fullName>
    </recommendedName>
</protein>
<feature type="transmembrane region" description="Helical" evidence="5">
    <location>
        <begin position="253"/>
        <end position="271"/>
    </location>
</feature>
<keyword evidence="5" id="KW-1003">Cell membrane</keyword>
<reference evidence="6 7" key="1">
    <citation type="submission" date="2018-04" db="EMBL/GenBank/DDBJ databases">
        <title>Genomic Encyclopedia of Type Strains, Phase IV (KMG-IV): sequencing the most valuable type-strain genomes for metagenomic binning, comparative biology and taxonomic classification.</title>
        <authorList>
            <person name="Goeker M."/>
        </authorList>
    </citation>
    <scope>NUCLEOTIDE SEQUENCE [LARGE SCALE GENOMIC DNA]</scope>
    <source>
        <strain evidence="6 7">DSM 14823</strain>
    </source>
</reference>
<feature type="transmembrane region" description="Helical" evidence="5">
    <location>
        <begin position="32"/>
        <end position="54"/>
    </location>
</feature>
<accession>A0A2U1B8A9</accession>
<feature type="transmembrane region" description="Helical" evidence="5">
    <location>
        <begin position="277"/>
        <end position="297"/>
    </location>
</feature>
<keyword evidence="4 5" id="KW-0472">Membrane</keyword>
<keyword evidence="2 5" id="KW-0812">Transmembrane</keyword>
<comment type="subcellular location">
    <subcellularLocation>
        <location evidence="5">Cell membrane</location>
        <topology evidence="5">Multi-pass membrane protein</topology>
    </subcellularLocation>
    <subcellularLocation>
        <location evidence="1">Membrane</location>
        <topology evidence="1">Multi-pass membrane protein</topology>
    </subcellularLocation>
</comment>
<keyword evidence="3 5" id="KW-1133">Transmembrane helix</keyword>
<feature type="transmembrane region" description="Helical" evidence="5">
    <location>
        <begin position="146"/>
        <end position="170"/>
    </location>
</feature>
<evidence type="ECO:0000256" key="1">
    <source>
        <dbReference type="ARBA" id="ARBA00004141"/>
    </source>
</evidence>
<feature type="transmembrane region" description="Helical" evidence="5">
    <location>
        <begin position="105"/>
        <end position="126"/>
    </location>
</feature>
<dbReference type="GO" id="GO:0005886">
    <property type="term" value="C:plasma membrane"/>
    <property type="evidence" value="ECO:0007669"/>
    <property type="project" value="UniProtKB-SubCell"/>
</dbReference>
<evidence type="ECO:0000256" key="3">
    <source>
        <dbReference type="ARBA" id="ARBA00022989"/>
    </source>
</evidence>
<comment type="similarity">
    <text evidence="5">Belongs to the 4-toluene sulfonate uptake permease (TSUP) (TC 2.A.102) family.</text>
</comment>
<dbReference type="EMBL" id="QEKH01000004">
    <property type="protein sequence ID" value="PVY44899.1"/>
    <property type="molecule type" value="Genomic_DNA"/>
</dbReference>
<feature type="transmembrane region" description="Helical" evidence="5">
    <location>
        <begin position="191"/>
        <end position="209"/>
    </location>
</feature>
<sequence>MSLELWIVGPLIGFIGMMSGGYWGVGCGWIVVPTMLILGFSPFEAVGIGLLQMAPSTLPTVIRQFPEIGWGPGSAGRCLALPLGTGAMLTSLAGKSINARLFDRFGAAPLSLMLCAVILAIAVQTLCSRTRCYDDELPPLTPRMGRIAFGTGLATGLLSSMLGVGGGILIRPLLTGGFKLPEYFTSRLVRLLVLLTTVTGGATYLVQSGKFDRTIFLASMLVAAGGMFGFPLGVKMHRIVYEAGYAQHIHKSFAFIAFALLLNTVFNLAGLTALSRVSMLLIGAGLTCYLAGFSLYARRVRR</sequence>
<dbReference type="Pfam" id="PF01925">
    <property type="entry name" value="TauE"/>
    <property type="match status" value="1"/>
</dbReference>
<organism evidence="6 7">
    <name type="scientific">Victivallis vadensis</name>
    <dbReference type="NCBI Taxonomy" id="172901"/>
    <lineage>
        <taxon>Bacteria</taxon>
        <taxon>Pseudomonadati</taxon>
        <taxon>Lentisphaerota</taxon>
        <taxon>Lentisphaeria</taxon>
        <taxon>Victivallales</taxon>
        <taxon>Victivallaceae</taxon>
        <taxon>Victivallis</taxon>
    </lineage>
</organism>
<feature type="transmembrane region" description="Helical" evidence="5">
    <location>
        <begin position="215"/>
        <end position="232"/>
    </location>
</feature>
<dbReference type="AlphaFoldDB" id="A0A2U1B8A9"/>
<keyword evidence="7" id="KW-1185">Reference proteome</keyword>
<evidence type="ECO:0000313" key="7">
    <source>
        <dbReference type="Proteomes" id="UP000245959"/>
    </source>
</evidence>
<dbReference type="RefSeq" id="WP_116882890.1">
    <property type="nucleotide sequence ID" value="NZ_QEKH01000004.1"/>
</dbReference>
<evidence type="ECO:0000256" key="4">
    <source>
        <dbReference type="ARBA" id="ARBA00023136"/>
    </source>
</evidence>
<dbReference type="InterPro" id="IPR051598">
    <property type="entry name" value="TSUP/Inactive_protease-like"/>
</dbReference>
<proteinExistence type="inferred from homology"/>
<feature type="transmembrane region" description="Helical" evidence="5">
    <location>
        <begin position="6"/>
        <end position="25"/>
    </location>
</feature>
<dbReference type="PANTHER" id="PTHR43701">
    <property type="entry name" value="MEMBRANE TRANSPORTER PROTEIN MJ0441-RELATED"/>
    <property type="match status" value="1"/>
</dbReference>
<evidence type="ECO:0000256" key="2">
    <source>
        <dbReference type="ARBA" id="ARBA00022692"/>
    </source>
</evidence>
<dbReference type="Proteomes" id="UP000245959">
    <property type="component" value="Unassembled WGS sequence"/>
</dbReference>
<dbReference type="GeneID" id="78294212"/>
<name>A0A2U1B8A9_9BACT</name>